<sequence length="61" mass="6492">MRSNLPPLPGAAFDAAIAGGLIWFFAAIVFDRPDRALEMVAIGAGAVFIAEFVRRSRVKGS</sequence>
<dbReference type="EMBL" id="JAMSHT010000001">
    <property type="protein sequence ID" value="MCM8558260.1"/>
    <property type="molecule type" value="Genomic_DNA"/>
</dbReference>
<proteinExistence type="predicted"/>
<keyword evidence="1" id="KW-0812">Transmembrane</keyword>
<keyword evidence="3" id="KW-1185">Reference proteome</keyword>
<keyword evidence="1" id="KW-1133">Transmembrane helix</keyword>
<evidence type="ECO:0000256" key="1">
    <source>
        <dbReference type="SAM" id="Phobius"/>
    </source>
</evidence>
<evidence type="ECO:0000313" key="3">
    <source>
        <dbReference type="Proteomes" id="UP001155128"/>
    </source>
</evidence>
<keyword evidence="1" id="KW-0472">Membrane</keyword>
<gene>
    <name evidence="2" type="ORF">NDO55_10570</name>
</gene>
<organism evidence="2 3">
    <name type="scientific">Sphingomicrobium sediminis</name>
    <dbReference type="NCBI Taxonomy" id="2950949"/>
    <lineage>
        <taxon>Bacteria</taxon>
        <taxon>Pseudomonadati</taxon>
        <taxon>Pseudomonadota</taxon>
        <taxon>Alphaproteobacteria</taxon>
        <taxon>Sphingomonadales</taxon>
        <taxon>Sphingomonadaceae</taxon>
        <taxon>Sphingomicrobium</taxon>
    </lineage>
</organism>
<dbReference type="Proteomes" id="UP001155128">
    <property type="component" value="Unassembled WGS sequence"/>
</dbReference>
<feature type="transmembrane region" description="Helical" evidence="1">
    <location>
        <begin position="12"/>
        <end position="30"/>
    </location>
</feature>
<evidence type="ECO:0000313" key="2">
    <source>
        <dbReference type="EMBL" id="MCM8558260.1"/>
    </source>
</evidence>
<dbReference type="RefSeq" id="WP_252115037.1">
    <property type="nucleotide sequence ID" value="NZ_JAMSHT010000001.1"/>
</dbReference>
<comment type="caution">
    <text evidence="2">The sequence shown here is derived from an EMBL/GenBank/DDBJ whole genome shotgun (WGS) entry which is preliminary data.</text>
</comment>
<accession>A0A9X2EIR9</accession>
<protein>
    <submittedName>
        <fullName evidence="2">Uncharacterized protein</fullName>
    </submittedName>
</protein>
<dbReference type="AlphaFoldDB" id="A0A9X2EIR9"/>
<reference evidence="2" key="1">
    <citation type="submission" date="2022-06" db="EMBL/GenBank/DDBJ databases">
        <title>Sphingomicrobium sedimins sp. nov., a marine bacterium isolated from tidal flat.</title>
        <authorList>
            <person name="Kim C.-H."/>
            <person name="Yoo Y."/>
            <person name="Kim J.-J."/>
        </authorList>
    </citation>
    <scope>NUCLEOTIDE SEQUENCE</scope>
    <source>
        <strain evidence="2">GRR-S6-50</strain>
    </source>
</reference>
<name>A0A9X2EIR9_9SPHN</name>